<dbReference type="InParanoid" id="B4JRG4"/>
<accession>B4JRG4</accession>
<proteinExistence type="predicted"/>
<dbReference type="EMBL" id="CH916373">
    <property type="protein sequence ID" value="EDV94354.1"/>
    <property type="molecule type" value="Genomic_DNA"/>
</dbReference>
<gene>
    <name evidence="2" type="primary">Dgri\GH20669</name>
    <name evidence="2" type="ORF">Dgri_GH20669</name>
</gene>
<dbReference type="AlphaFoldDB" id="B4JRG4"/>
<evidence type="ECO:0000313" key="2">
    <source>
        <dbReference type="EMBL" id="EDV94354.1"/>
    </source>
</evidence>
<evidence type="ECO:0000313" key="3">
    <source>
        <dbReference type="Proteomes" id="UP000001070"/>
    </source>
</evidence>
<reference evidence="2 3" key="1">
    <citation type="journal article" date="2007" name="Nature">
        <title>Evolution of genes and genomes on the Drosophila phylogeny.</title>
        <authorList>
            <consortium name="Drosophila 12 Genomes Consortium"/>
            <person name="Clark A.G."/>
            <person name="Eisen M.B."/>
            <person name="Smith D.R."/>
            <person name="Bergman C.M."/>
            <person name="Oliver B."/>
            <person name="Markow T.A."/>
            <person name="Kaufman T.C."/>
            <person name="Kellis M."/>
            <person name="Gelbart W."/>
            <person name="Iyer V.N."/>
            <person name="Pollard D.A."/>
            <person name="Sackton T.B."/>
            <person name="Larracuente A.M."/>
            <person name="Singh N.D."/>
            <person name="Abad J.P."/>
            <person name="Abt D.N."/>
            <person name="Adryan B."/>
            <person name="Aguade M."/>
            <person name="Akashi H."/>
            <person name="Anderson W.W."/>
            <person name="Aquadro C.F."/>
            <person name="Ardell D.H."/>
            <person name="Arguello R."/>
            <person name="Artieri C.G."/>
            <person name="Barbash D.A."/>
            <person name="Barker D."/>
            <person name="Barsanti P."/>
            <person name="Batterham P."/>
            <person name="Batzoglou S."/>
            <person name="Begun D."/>
            <person name="Bhutkar A."/>
            <person name="Blanco E."/>
            <person name="Bosak S.A."/>
            <person name="Bradley R.K."/>
            <person name="Brand A.D."/>
            <person name="Brent M.R."/>
            <person name="Brooks A.N."/>
            <person name="Brown R.H."/>
            <person name="Butlin R.K."/>
            <person name="Caggese C."/>
            <person name="Calvi B.R."/>
            <person name="Bernardo de Carvalho A."/>
            <person name="Caspi A."/>
            <person name="Castrezana S."/>
            <person name="Celniker S.E."/>
            <person name="Chang J.L."/>
            <person name="Chapple C."/>
            <person name="Chatterji S."/>
            <person name="Chinwalla A."/>
            <person name="Civetta A."/>
            <person name="Clifton S.W."/>
            <person name="Comeron J.M."/>
            <person name="Costello J.C."/>
            <person name="Coyne J.A."/>
            <person name="Daub J."/>
            <person name="David R.G."/>
            <person name="Delcher A.L."/>
            <person name="Delehaunty K."/>
            <person name="Do C.B."/>
            <person name="Ebling H."/>
            <person name="Edwards K."/>
            <person name="Eickbush T."/>
            <person name="Evans J.D."/>
            <person name="Filipski A."/>
            <person name="Findeiss S."/>
            <person name="Freyhult E."/>
            <person name="Fulton L."/>
            <person name="Fulton R."/>
            <person name="Garcia A.C."/>
            <person name="Gardiner A."/>
            <person name="Garfield D.A."/>
            <person name="Garvin B.E."/>
            <person name="Gibson G."/>
            <person name="Gilbert D."/>
            <person name="Gnerre S."/>
            <person name="Godfrey J."/>
            <person name="Good R."/>
            <person name="Gotea V."/>
            <person name="Gravely B."/>
            <person name="Greenberg A.J."/>
            <person name="Griffiths-Jones S."/>
            <person name="Gross S."/>
            <person name="Guigo R."/>
            <person name="Gustafson E.A."/>
            <person name="Haerty W."/>
            <person name="Hahn M.W."/>
            <person name="Halligan D.L."/>
            <person name="Halpern A.L."/>
            <person name="Halter G.M."/>
            <person name="Han M.V."/>
            <person name="Heger A."/>
            <person name="Hillier L."/>
            <person name="Hinrichs A.S."/>
            <person name="Holmes I."/>
            <person name="Hoskins R.A."/>
            <person name="Hubisz M.J."/>
            <person name="Hultmark D."/>
            <person name="Huntley M.A."/>
            <person name="Jaffe D.B."/>
            <person name="Jagadeeshan S."/>
            <person name="Jeck W.R."/>
            <person name="Johnson J."/>
            <person name="Jones C.D."/>
            <person name="Jordan W.C."/>
            <person name="Karpen G.H."/>
            <person name="Kataoka E."/>
            <person name="Keightley P.D."/>
            <person name="Kheradpour P."/>
            <person name="Kirkness E.F."/>
            <person name="Koerich L.B."/>
            <person name="Kristiansen K."/>
            <person name="Kudrna D."/>
            <person name="Kulathinal R.J."/>
            <person name="Kumar S."/>
            <person name="Kwok R."/>
            <person name="Lander E."/>
            <person name="Langley C.H."/>
            <person name="Lapoint R."/>
            <person name="Lazzaro B.P."/>
            <person name="Lee S.J."/>
            <person name="Levesque L."/>
            <person name="Li R."/>
            <person name="Lin C.F."/>
            <person name="Lin M.F."/>
            <person name="Lindblad-Toh K."/>
            <person name="Llopart A."/>
            <person name="Long M."/>
            <person name="Low L."/>
            <person name="Lozovsky E."/>
            <person name="Lu J."/>
            <person name="Luo M."/>
            <person name="Machado C.A."/>
            <person name="Makalowski W."/>
            <person name="Marzo M."/>
            <person name="Matsuda M."/>
            <person name="Matzkin L."/>
            <person name="McAllister B."/>
            <person name="McBride C.S."/>
            <person name="McKernan B."/>
            <person name="McKernan K."/>
            <person name="Mendez-Lago M."/>
            <person name="Minx P."/>
            <person name="Mollenhauer M.U."/>
            <person name="Montooth K."/>
            <person name="Mount S.M."/>
            <person name="Mu X."/>
            <person name="Myers E."/>
            <person name="Negre B."/>
            <person name="Newfeld S."/>
            <person name="Nielsen R."/>
            <person name="Noor M.A."/>
            <person name="O'Grady P."/>
            <person name="Pachter L."/>
            <person name="Papaceit M."/>
            <person name="Parisi M.J."/>
            <person name="Parisi M."/>
            <person name="Parts L."/>
            <person name="Pedersen J.S."/>
            <person name="Pesole G."/>
            <person name="Phillippy A.M."/>
            <person name="Ponting C.P."/>
            <person name="Pop M."/>
            <person name="Porcelli D."/>
            <person name="Powell J.R."/>
            <person name="Prohaska S."/>
            <person name="Pruitt K."/>
            <person name="Puig M."/>
            <person name="Quesneville H."/>
            <person name="Ram K.R."/>
            <person name="Rand D."/>
            <person name="Rasmussen M.D."/>
            <person name="Reed L.K."/>
            <person name="Reenan R."/>
            <person name="Reily A."/>
            <person name="Remington K.A."/>
            <person name="Rieger T.T."/>
            <person name="Ritchie M.G."/>
            <person name="Robin C."/>
            <person name="Rogers Y.H."/>
            <person name="Rohde C."/>
            <person name="Rozas J."/>
            <person name="Rubenfield M.J."/>
            <person name="Ruiz A."/>
            <person name="Russo S."/>
            <person name="Salzberg S.L."/>
            <person name="Sanchez-Gracia A."/>
            <person name="Saranga D.J."/>
            <person name="Sato H."/>
            <person name="Schaeffer S.W."/>
            <person name="Schatz M.C."/>
            <person name="Schlenke T."/>
            <person name="Schwartz R."/>
            <person name="Segarra C."/>
            <person name="Singh R.S."/>
            <person name="Sirot L."/>
            <person name="Sirota M."/>
            <person name="Sisneros N.B."/>
            <person name="Smith C.D."/>
            <person name="Smith T.F."/>
            <person name="Spieth J."/>
            <person name="Stage D.E."/>
            <person name="Stark A."/>
            <person name="Stephan W."/>
            <person name="Strausberg R.L."/>
            <person name="Strempel S."/>
            <person name="Sturgill D."/>
            <person name="Sutton G."/>
            <person name="Sutton G.G."/>
            <person name="Tao W."/>
            <person name="Teichmann S."/>
            <person name="Tobari Y.N."/>
            <person name="Tomimura Y."/>
            <person name="Tsolas J.M."/>
            <person name="Valente V.L."/>
            <person name="Venter E."/>
            <person name="Venter J.C."/>
            <person name="Vicario S."/>
            <person name="Vieira F.G."/>
            <person name="Vilella A.J."/>
            <person name="Villasante A."/>
            <person name="Walenz B."/>
            <person name="Wang J."/>
            <person name="Wasserman M."/>
            <person name="Watts T."/>
            <person name="Wilson D."/>
            <person name="Wilson R.K."/>
            <person name="Wing R.A."/>
            <person name="Wolfner M.F."/>
            <person name="Wong A."/>
            <person name="Wong G.K."/>
            <person name="Wu C.I."/>
            <person name="Wu G."/>
            <person name="Yamamoto D."/>
            <person name="Yang H.P."/>
            <person name="Yang S.P."/>
            <person name="Yorke J.A."/>
            <person name="Yoshida K."/>
            <person name="Zdobnov E."/>
            <person name="Zhang P."/>
            <person name="Zhang Y."/>
            <person name="Zimin A.V."/>
            <person name="Baldwin J."/>
            <person name="Abdouelleil A."/>
            <person name="Abdulkadir J."/>
            <person name="Abebe A."/>
            <person name="Abera B."/>
            <person name="Abreu J."/>
            <person name="Acer S.C."/>
            <person name="Aftuck L."/>
            <person name="Alexander A."/>
            <person name="An P."/>
            <person name="Anderson E."/>
            <person name="Anderson S."/>
            <person name="Arachi H."/>
            <person name="Azer M."/>
            <person name="Bachantsang P."/>
            <person name="Barry A."/>
            <person name="Bayul T."/>
            <person name="Berlin A."/>
            <person name="Bessette D."/>
            <person name="Bloom T."/>
            <person name="Blye J."/>
            <person name="Boguslavskiy L."/>
            <person name="Bonnet C."/>
            <person name="Boukhgalter B."/>
            <person name="Bourzgui I."/>
            <person name="Brown A."/>
            <person name="Cahill P."/>
            <person name="Channer S."/>
            <person name="Cheshatsang Y."/>
            <person name="Chuda L."/>
            <person name="Citroen M."/>
            <person name="Collymore A."/>
            <person name="Cooke P."/>
            <person name="Costello M."/>
            <person name="D'Aco K."/>
            <person name="Daza R."/>
            <person name="De Haan G."/>
            <person name="DeGray S."/>
            <person name="DeMaso C."/>
            <person name="Dhargay N."/>
            <person name="Dooley K."/>
            <person name="Dooley E."/>
            <person name="Doricent M."/>
            <person name="Dorje P."/>
            <person name="Dorjee K."/>
            <person name="Dupes A."/>
            <person name="Elong R."/>
            <person name="Falk J."/>
            <person name="Farina A."/>
            <person name="Faro S."/>
            <person name="Ferguson D."/>
            <person name="Fisher S."/>
            <person name="Foley C.D."/>
            <person name="Franke A."/>
            <person name="Friedrich D."/>
            <person name="Gadbois L."/>
            <person name="Gearin G."/>
            <person name="Gearin C.R."/>
            <person name="Giannoukos G."/>
            <person name="Goode T."/>
            <person name="Graham J."/>
            <person name="Grandbois E."/>
            <person name="Grewal S."/>
            <person name="Gyaltsen K."/>
            <person name="Hafez N."/>
            <person name="Hagos B."/>
            <person name="Hall J."/>
            <person name="Henson C."/>
            <person name="Hollinger A."/>
            <person name="Honan T."/>
            <person name="Huard M.D."/>
            <person name="Hughes L."/>
            <person name="Hurhula B."/>
            <person name="Husby M.E."/>
            <person name="Kamat A."/>
            <person name="Kanga B."/>
            <person name="Kashin S."/>
            <person name="Khazanovich D."/>
            <person name="Kisner P."/>
            <person name="Lance K."/>
            <person name="Lara M."/>
            <person name="Lee W."/>
            <person name="Lennon N."/>
            <person name="Letendre F."/>
            <person name="LeVine R."/>
            <person name="Lipovsky A."/>
            <person name="Liu X."/>
            <person name="Liu J."/>
            <person name="Liu S."/>
            <person name="Lokyitsang T."/>
            <person name="Lokyitsang Y."/>
            <person name="Lubonja R."/>
            <person name="Lui A."/>
            <person name="MacDonald P."/>
            <person name="Magnisalis V."/>
            <person name="Maru K."/>
            <person name="Matthews C."/>
            <person name="McCusker W."/>
            <person name="McDonough S."/>
            <person name="Mehta T."/>
            <person name="Meldrim J."/>
            <person name="Meneus L."/>
            <person name="Mihai O."/>
            <person name="Mihalev A."/>
            <person name="Mihova T."/>
            <person name="Mittelman R."/>
            <person name="Mlenga V."/>
            <person name="Montmayeur A."/>
            <person name="Mulrain L."/>
            <person name="Navidi A."/>
            <person name="Naylor J."/>
            <person name="Negash T."/>
            <person name="Nguyen T."/>
            <person name="Nguyen N."/>
            <person name="Nicol R."/>
            <person name="Norbu C."/>
            <person name="Norbu N."/>
            <person name="Novod N."/>
            <person name="O'Neill B."/>
            <person name="Osman S."/>
            <person name="Markiewicz E."/>
            <person name="Oyono O.L."/>
            <person name="Patti C."/>
            <person name="Phunkhang P."/>
            <person name="Pierre F."/>
            <person name="Priest M."/>
            <person name="Raghuraman S."/>
            <person name="Rege F."/>
            <person name="Reyes R."/>
            <person name="Rise C."/>
            <person name="Rogov P."/>
            <person name="Ross K."/>
            <person name="Ryan E."/>
            <person name="Settipalli S."/>
            <person name="Shea T."/>
            <person name="Sherpa N."/>
            <person name="Shi L."/>
            <person name="Shih D."/>
            <person name="Sparrow T."/>
            <person name="Spaulding J."/>
            <person name="Stalker J."/>
            <person name="Stange-Thomann N."/>
            <person name="Stavropoulos S."/>
            <person name="Stone C."/>
            <person name="Strader C."/>
            <person name="Tesfaye S."/>
            <person name="Thomson T."/>
            <person name="Thoulutsang Y."/>
            <person name="Thoulutsang D."/>
            <person name="Topham K."/>
            <person name="Topping I."/>
            <person name="Tsamla T."/>
            <person name="Vassiliev H."/>
            <person name="Vo A."/>
            <person name="Wangchuk T."/>
            <person name="Wangdi T."/>
            <person name="Weiand M."/>
            <person name="Wilkinson J."/>
            <person name="Wilson A."/>
            <person name="Yadav S."/>
            <person name="Young G."/>
            <person name="Yu Q."/>
            <person name="Zembek L."/>
            <person name="Zhong D."/>
            <person name="Zimmer A."/>
            <person name="Zwirko Z."/>
            <person name="Jaffe D.B."/>
            <person name="Alvarez P."/>
            <person name="Brockman W."/>
            <person name="Butler J."/>
            <person name="Chin C."/>
            <person name="Gnerre S."/>
            <person name="Grabherr M."/>
            <person name="Kleber M."/>
            <person name="Mauceli E."/>
            <person name="MacCallum I."/>
        </authorList>
    </citation>
    <scope>NUCLEOTIDE SEQUENCE [LARGE SCALE GENOMIC DNA]</scope>
    <source>
        <strain evidence="3">Tucson 15287-2541.00</strain>
    </source>
</reference>
<dbReference type="eggNOG" id="ENOG502T70K">
    <property type="taxonomic scope" value="Eukaryota"/>
</dbReference>
<name>B4JRG4_DROGR</name>
<dbReference type="OMA" id="CTSGRSQ"/>
<protein>
    <submittedName>
        <fullName evidence="2">GH20669</fullName>
    </submittedName>
</protein>
<feature type="compositionally biased region" description="Polar residues" evidence="1">
    <location>
        <begin position="38"/>
        <end position="48"/>
    </location>
</feature>
<feature type="region of interest" description="Disordered" evidence="1">
    <location>
        <begin position="33"/>
        <end position="101"/>
    </location>
</feature>
<keyword evidence="3" id="KW-1185">Reference proteome</keyword>
<dbReference type="Proteomes" id="UP000001070">
    <property type="component" value="Unassembled WGS sequence"/>
</dbReference>
<organism evidence="3">
    <name type="scientific">Drosophila grimshawi</name>
    <name type="common">Hawaiian fruit fly</name>
    <name type="synonym">Idiomyia grimshawi</name>
    <dbReference type="NCBI Taxonomy" id="7222"/>
    <lineage>
        <taxon>Eukaryota</taxon>
        <taxon>Metazoa</taxon>
        <taxon>Ecdysozoa</taxon>
        <taxon>Arthropoda</taxon>
        <taxon>Hexapoda</taxon>
        <taxon>Insecta</taxon>
        <taxon>Pterygota</taxon>
        <taxon>Neoptera</taxon>
        <taxon>Endopterygota</taxon>
        <taxon>Diptera</taxon>
        <taxon>Brachycera</taxon>
        <taxon>Muscomorpha</taxon>
        <taxon>Ephydroidea</taxon>
        <taxon>Drosophilidae</taxon>
        <taxon>Drosophila</taxon>
        <taxon>Hawaiian Drosophila</taxon>
    </lineage>
</organism>
<dbReference type="PhylomeDB" id="B4JRG4"/>
<dbReference type="HOGENOM" id="CLU_2294523_0_0_1"/>
<feature type="compositionally biased region" description="Polar residues" evidence="1">
    <location>
        <begin position="69"/>
        <end position="101"/>
    </location>
</feature>
<sequence length="101" mass="10244">MPIAIAVRPQPHLNFNMLPMSATIGLGSPTVAEANGSRAGTPTNSNKSDIPAITVTASPGPASILLSMKPTNSASDTRQTMSTPTSGSGLPMSTSGRSQCF</sequence>
<evidence type="ECO:0000256" key="1">
    <source>
        <dbReference type="SAM" id="MobiDB-lite"/>
    </source>
</evidence>